<evidence type="ECO:0000313" key="1">
    <source>
        <dbReference type="EMBL" id="MFC7348298.1"/>
    </source>
</evidence>
<evidence type="ECO:0000313" key="2">
    <source>
        <dbReference type="Proteomes" id="UP001596550"/>
    </source>
</evidence>
<sequence>MKLLTAKKIKNSWKLFDEKNNFIGERLFVGFLGNRKQLILNDKIYKIRNSGFFTNEIHYEDENGRLWVRIDFVHQRLFYYSETVTEIYYLKSKLWSKNMSLHKLENDNLVMRFNSKRSFSTYTFEIETDENFNNNLLKMSFLDLNLRNFED</sequence>
<reference evidence="2" key="1">
    <citation type="journal article" date="2019" name="Int. J. Syst. Evol. Microbiol.">
        <title>The Global Catalogue of Microorganisms (GCM) 10K type strain sequencing project: providing services to taxonomists for standard genome sequencing and annotation.</title>
        <authorList>
            <consortium name="The Broad Institute Genomics Platform"/>
            <consortium name="The Broad Institute Genome Sequencing Center for Infectious Disease"/>
            <person name="Wu L."/>
            <person name="Ma J."/>
        </authorList>
    </citation>
    <scope>NUCLEOTIDE SEQUENCE [LARGE SCALE GENOMIC DNA]</scope>
    <source>
        <strain evidence="2">CCUG 54781</strain>
    </source>
</reference>
<gene>
    <name evidence="1" type="ORF">ACFQO9_16385</name>
</gene>
<protein>
    <submittedName>
        <fullName evidence="1">Uncharacterized protein</fullName>
    </submittedName>
</protein>
<dbReference type="Proteomes" id="UP001596550">
    <property type="component" value="Unassembled WGS sequence"/>
</dbReference>
<organism evidence="1 2">
    <name type="scientific">Chryseobacterium zhengzhouense</name>
    <dbReference type="NCBI Taxonomy" id="1636086"/>
    <lineage>
        <taxon>Bacteria</taxon>
        <taxon>Pseudomonadati</taxon>
        <taxon>Bacteroidota</taxon>
        <taxon>Flavobacteriia</taxon>
        <taxon>Flavobacteriales</taxon>
        <taxon>Weeksellaceae</taxon>
        <taxon>Chryseobacterium group</taxon>
        <taxon>Chryseobacterium</taxon>
    </lineage>
</organism>
<comment type="caution">
    <text evidence="1">The sequence shown here is derived from an EMBL/GenBank/DDBJ whole genome shotgun (WGS) entry which is preliminary data.</text>
</comment>
<name>A0ABW2M433_9FLAO</name>
<keyword evidence="2" id="KW-1185">Reference proteome</keyword>
<dbReference type="EMBL" id="JBHTCR010000008">
    <property type="protein sequence ID" value="MFC7348298.1"/>
    <property type="molecule type" value="Genomic_DNA"/>
</dbReference>
<dbReference type="RefSeq" id="WP_378181705.1">
    <property type="nucleotide sequence ID" value="NZ_JBHTCR010000008.1"/>
</dbReference>
<proteinExistence type="predicted"/>
<accession>A0ABW2M433</accession>